<dbReference type="InterPro" id="IPR036483">
    <property type="entry name" value="PWI_dom_sf"/>
</dbReference>
<organism evidence="3 4">
    <name type="scientific">Acorus calamus</name>
    <name type="common">Sweet flag</name>
    <dbReference type="NCBI Taxonomy" id="4465"/>
    <lineage>
        <taxon>Eukaryota</taxon>
        <taxon>Viridiplantae</taxon>
        <taxon>Streptophyta</taxon>
        <taxon>Embryophyta</taxon>
        <taxon>Tracheophyta</taxon>
        <taxon>Spermatophyta</taxon>
        <taxon>Magnoliopsida</taxon>
        <taxon>Liliopsida</taxon>
        <taxon>Acoraceae</taxon>
        <taxon>Acorus</taxon>
    </lineage>
</organism>
<protein>
    <recommendedName>
        <fullName evidence="2">PWI domain-containing protein</fullName>
    </recommendedName>
</protein>
<dbReference type="Pfam" id="PF01480">
    <property type="entry name" value="PWI"/>
    <property type="match status" value="1"/>
</dbReference>
<accession>A0AAV9ESD1</accession>
<name>A0AAV9ESD1_ACOCL</name>
<dbReference type="InterPro" id="IPR053294">
    <property type="entry name" value="RBM_PWI_domain"/>
</dbReference>
<dbReference type="GO" id="GO:0006397">
    <property type="term" value="P:mRNA processing"/>
    <property type="evidence" value="ECO:0007669"/>
    <property type="project" value="UniProtKB-KW"/>
</dbReference>
<sequence>MMVPGGMYSLRRSRCRCRCRASHELQERMKPWISKKITELLGEEEPTLVDYIATSTKDHLKAFQMFELLQIRPCTEVISSHLQNKNKSCLRSLLMWD</sequence>
<dbReference type="SUPFAM" id="SSF101233">
    <property type="entry name" value="PWI domain"/>
    <property type="match status" value="1"/>
</dbReference>
<keyword evidence="1" id="KW-0507">mRNA processing</keyword>
<reference evidence="3" key="2">
    <citation type="submission" date="2023-06" db="EMBL/GenBank/DDBJ databases">
        <authorList>
            <person name="Ma L."/>
            <person name="Liu K.-W."/>
            <person name="Li Z."/>
            <person name="Hsiao Y.-Y."/>
            <person name="Qi Y."/>
            <person name="Fu T."/>
            <person name="Tang G."/>
            <person name="Zhang D."/>
            <person name="Sun W.-H."/>
            <person name="Liu D.-K."/>
            <person name="Li Y."/>
            <person name="Chen G.-Z."/>
            <person name="Liu X.-D."/>
            <person name="Liao X.-Y."/>
            <person name="Jiang Y.-T."/>
            <person name="Yu X."/>
            <person name="Hao Y."/>
            <person name="Huang J."/>
            <person name="Zhao X.-W."/>
            <person name="Ke S."/>
            <person name="Chen Y.-Y."/>
            <person name="Wu W.-L."/>
            <person name="Hsu J.-L."/>
            <person name="Lin Y.-F."/>
            <person name="Huang M.-D."/>
            <person name="Li C.-Y."/>
            <person name="Huang L."/>
            <person name="Wang Z.-W."/>
            <person name="Zhao X."/>
            <person name="Zhong W.-Y."/>
            <person name="Peng D.-H."/>
            <person name="Ahmad S."/>
            <person name="Lan S."/>
            <person name="Zhang J.-S."/>
            <person name="Tsai W.-C."/>
            <person name="Van De Peer Y."/>
            <person name="Liu Z.-J."/>
        </authorList>
    </citation>
    <scope>NUCLEOTIDE SEQUENCE</scope>
    <source>
        <strain evidence="3">CP</strain>
        <tissue evidence="3">Leaves</tissue>
    </source>
</reference>
<dbReference type="Proteomes" id="UP001180020">
    <property type="component" value="Unassembled WGS sequence"/>
</dbReference>
<evidence type="ECO:0000256" key="1">
    <source>
        <dbReference type="ARBA" id="ARBA00022664"/>
    </source>
</evidence>
<reference evidence="3" key="1">
    <citation type="journal article" date="2023" name="Nat. Commun.">
        <title>Diploid and tetraploid genomes of Acorus and the evolution of monocots.</title>
        <authorList>
            <person name="Ma L."/>
            <person name="Liu K.W."/>
            <person name="Li Z."/>
            <person name="Hsiao Y.Y."/>
            <person name="Qi Y."/>
            <person name="Fu T."/>
            <person name="Tang G.D."/>
            <person name="Zhang D."/>
            <person name="Sun W.H."/>
            <person name="Liu D.K."/>
            <person name="Li Y."/>
            <person name="Chen G.Z."/>
            <person name="Liu X.D."/>
            <person name="Liao X.Y."/>
            <person name="Jiang Y.T."/>
            <person name="Yu X."/>
            <person name="Hao Y."/>
            <person name="Huang J."/>
            <person name="Zhao X.W."/>
            <person name="Ke S."/>
            <person name="Chen Y.Y."/>
            <person name="Wu W.L."/>
            <person name="Hsu J.L."/>
            <person name="Lin Y.F."/>
            <person name="Huang M.D."/>
            <person name="Li C.Y."/>
            <person name="Huang L."/>
            <person name="Wang Z.W."/>
            <person name="Zhao X."/>
            <person name="Zhong W.Y."/>
            <person name="Peng D.H."/>
            <person name="Ahmad S."/>
            <person name="Lan S."/>
            <person name="Zhang J.S."/>
            <person name="Tsai W.C."/>
            <person name="Van de Peer Y."/>
            <person name="Liu Z.J."/>
        </authorList>
    </citation>
    <scope>NUCLEOTIDE SEQUENCE</scope>
    <source>
        <strain evidence="3">CP</strain>
    </source>
</reference>
<keyword evidence="4" id="KW-1185">Reference proteome</keyword>
<dbReference type="EMBL" id="JAUJYO010000005">
    <property type="protein sequence ID" value="KAK1315879.1"/>
    <property type="molecule type" value="Genomic_DNA"/>
</dbReference>
<dbReference type="InterPro" id="IPR002483">
    <property type="entry name" value="PWI_dom"/>
</dbReference>
<gene>
    <name evidence="3" type="ORF">QJS10_CPA05g01946</name>
</gene>
<evidence type="ECO:0000259" key="2">
    <source>
        <dbReference type="PROSITE" id="PS51025"/>
    </source>
</evidence>
<evidence type="ECO:0000313" key="4">
    <source>
        <dbReference type="Proteomes" id="UP001180020"/>
    </source>
</evidence>
<proteinExistence type="predicted"/>
<dbReference type="PANTHER" id="PTHR47334:SF2">
    <property type="entry name" value="RNA-BINDING MOTIF PROTEIN 25"/>
    <property type="match status" value="1"/>
</dbReference>
<comment type="caution">
    <text evidence="3">The sequence shown here is derived from an EMBL/GenBank/DDBJ whole genome shotgun (WGS) entry which is preliminary data.</text>
</comment>
<dbReference type="SMART" id="SM00311">
    <property type="entry name" value="PWI"/>
    <property type="match status" value="1"/>
</dbReference>
<dbReference type="Gene3D" id="1.20.1390.10">
    <property type="entry name" value="PWI domain"/>
    <property type="match status" value="1"/>
</dbReference>
<dbReference type="AlphaFoldDB" id="A0AAV9ESD1"/>
<evidence type="ECO:0000313" key="3">
    <source>
        <dbReference type="EMBL" id="KAK1315879.1"/>
    </source>
</evidence>
<feature type="domain" description="PWI" evidence="2">
    <location>
        <begin position="1"/>
        <end position="97"/>
    </location>
</feature>
<dbReference type="PROSITE" id="PS51025">
    <property type="entry name" value="PWI"/>
    <property type="match status" value="1"/>
</dbReference>
<dbReference type="PANTHER" id="PTHR47334">
    <property type="entry name" value="SPLICING FACTOR PWI DOMAIN-CONTAINING PROTEIN / RNA RECOGNITION MOTIF (RRM)-CONTAINING PROTEIN"/>
    <property type="match status" value="1"/>
</dbReference>